<dbReference type="PATRIC" id="fig|280871.6.peg.627"/>
<dbReference type="STRING" id="280871.TL10_03100"/>
<feature type="domain" description="Anti-sigma K factor RskA C-terminal" evidence="9">
    <location>
        <begin position="92"/>
        <end position="217"/>
    </location>
</feature>
<dbReference type="GO" id="GO:0006417">
    <property type="term" value="P:regulation of translation"/>
    <property type="evidence" value="ECO:0007669"/>
    <property type="project" value="TreeGrafter"/>
</dbReference>
<feature type="transmembrane region" description="Helical" evidence="8">
    <location>
        <begin position="89"/>
        <end position="111"/>
    </location>
</feature>
<comment type="caution">
    <text evidence="11">The sequence shown here is derived from an EMBL/GenBank/DDBJ whole genome shotgun (WGS) entry which is preliminary data.</text>
</comment>
<evidence type="ECO:0000256" key="2">
    <source>
        <dbReference type="ARBA" id="ARBA00022475"/>
    </source>
</evidence>
<proteinExistence type="inferred from homology"/>
<evidence type="ECO:0000256" key="7">
    <source>
        <dbReference type="ARBA" id="ARBA00023163"/>
    </source>
</evidence>
<evidence type="ECO:0000256" key="8">
    <source>
        <dbReference type="RuleBase" id="RU363049"/>
    </source>
</evidence>
<dbReference type="GO" id="GO:0016989">
    <property type="term" value="F:sigma factor antagonist activity"/>
    <property type="evidence" value="ECO:0007669"/>
    <property type="project" value="TreeGrafter"/>
</dbReference>
<keyword evidence="2 8" id="KW-1003">Cell membrane</keyword>
<dbReference type="GO" id="GO:0005886">
    <property type="term" value="C:plasma membrane"/>
    <property type="evidence" value="ECO:0007669"/>
    <property type="project" value="UniProtKB-SubCell"/>
</dbReference>
<dbReference type="InterPro" id="IPR051474">
    <property type="entry name" value="Anti-sigma-K/W_factor"/>
</dbReference>
<dbReference type="InterPro" id="IPR053877">
    <property type="entry name" value="RskA_N"/>
</dbReference>
<keyword evidence="7 8" id="KW-0804">Transcription</keyword>
<dbReference type="Gene3D" id="1.10.10.1320">
    <property type="entry name" value="Anti-sigma factor, zinc-finger domain"/>
    <property type="match status" value="1"/>
</dbReference>
<keyword evidence="6 8" id="KW-0472">Membrane</keyword>
<name>A0A0D1LIX3_9MYCO</name>
<dbReference type="PANTHER" id="PTHR37461">
    <property type="entry name" value="ANTI-SIGMA-K FACTOR RSKA"/>
    <property type="match status" value="1"/>
</dbReference>
<evidence type="ECO:0000256" key="4">
    <source>
        <dbReference type="ARBA" id="ARBA00022989"/>
    </source>
</evidence>
<dbReference type="AlphaFoldDB" id="A0A0D1LIX3"/>
<keyword evidence="4 8" id="KW-1133">Transmembrane helix</keyword>
<dbReference type="RefSeq" id="WP_043984453.1">
    <property type="nucleotide sequence ID" value="NZ_JXST01000003.1"/>
</dbReference>
<evidence type="ECO:0000313" key="12">
    <source>
        <dbReference type="Proteomes" id="UP000032221"/>
    </source>
</evidence>
<organism evidence="11 12">
    <name type="scientific">Mycolicibacterium llatzerense</name>
    <dbReference type="NCBI Taxonomy" id="280871"/>
    <lineage>
        <taxon>Bacteria</taxon>
        <taxon>Bacillati</taxon>
        <taxon>Actinomycetota</taxon>
        <taxon>Actinomycetes</taxon>
        <taxon>Mycobacteriales</taxon>
        <taxon>Mycobacteriaceae</taxon>
        <taxon>Mycolicibacterium</taxon>
    </lineage>
</organism>
<reference evidence="11 12" key="1">
    <citation type="submission" date="2015-01" db="EMBL/GenBank/DDBJ databases">
        <title>Genome sequence of Mycobacterium llatzerense and Mycobacterium immunogenum recovered from brain abscess.</title>
        <authorList>
            <person name="Greninger A.L."/>
            <person name="Langelier C."/>
            <person name="Cunningham G."/>
            <person name="Chiu C.Y."/>
            <person name="Miller S."/>
        </authorList>
    </citation>
    <scope>NUCLEOTIDE SEQUENCE [LARGE SCALE GENOMIC DNA]</scope>
    <source>
        <strain evidence="11 12">CLUC14</strain>
    </source>
</reference>
<dbReference type="Proteomes" id="UP000032221">
    <property type="component" value="Unassembled WGS sequence"/>
</dbReference>
<comment type="similarity">
    <text evidence="8">Belongs to the anti-sigma-K factor family.</text>
</comment>
<keyword evidence="12" id="KW-1185">Reference proteome</keyword>
<dbReference type="Pfam" id="PF22618">
    <property type="entry name" value="RskA_N"/>
    <property type="match status" value="1"/>
</dbReference>
<dbReference type="EMBL" id="JXST01000003">
    <property type="protein sequence ID" value="KIU18427.1"/>
    <property type="molecule type" value="Genomic_DNA"/>
</dbReference>
<evidence type="ECO:0000313" key="11">
    <source>
        <dbReference type="EMBL" id="KIU18427.1"/>
    </source>
</evidence>
<protein>
    <recommendedName>
        <fullName evidence="8">Anti-sigma-K factor RskA</fullName>
    </recommendedName>
    <alternativeName>
        <fullName evidence="8">Sigma-K anti-sigma factor RskA</fullName>
    </alternativeName>
</protein>
<comment type="subcellular location">
    <subcellularLocation>
        <location evidence="1 8">Cell membrane</location>
        <topology evidence="1 8">Single-pass membrane protein</topology>
    </subcellularLocation>
</comment>
<dbReference type="PANTHER" id="PTHR37461:SF1">
    <property type="entry name" value="ANTI-SIGMA-K FACTOR RSKA"/>
    <property type="match status" value="1"/>
</dbReference>
<gene>
    <name evidence="8" type="primary">rskA</name>
    <name evidence="11" type="ORF">TL10_03100</name>
</gene>
<dbReference type="InterPro" id="IPR018764">
    <property type="entry name" value="RskA_C"/>
</dbReference>
<comment type="function">
    <text evidence="8">An anti-sigma factor for extracytoplasmic function (ECF) sigma factor SigK. ECF sigma factors are held in an inactive form by an anti-sigma factor until released by regulated intramembrane proteolysis (RIP). RIP occurs when an extracytoplasmic signal triggers a concerted proteolytic cascade to transmit information and elicit cellular responses. The membrane-spanning regulatory substrate protein is first cut extracytoplasmically (site-1 protease, S1P), then within the membrane itself (site-2 protease, S2P, Rip1), while cytoplasmic proteases finish degrading the regulatory protein, liberating the sigma factor.</text>
</comment>
<evidence type="ECO:0000259" key="10">
    <source>
        <dbReference type="Pfam" id="PF22618"/>
    </source>
</evidence>
<comment type="domain">
    <text evidence="8">The cytosolic domain interacts with sigma factor SigK.</text>
</comment>
<evidence type="ECO:0000256" key="6">
    <source>
        <dbReference type="ARBA" id="ARBA00023136"/>
    </source>
</evidence>
<evidence type="ECO:0000256" key="3">
    <source>
        <dbReference type="ARBA" id="ARBA00022692"/>
    </source>
</evidence>
<dbReference type="Pfam" id="PF10099">
    <property type="entry name" value="RskA_C"/>
    <property type="match status" value="1"/>
</dbReference>
<feature type="domain" description="Anti-sigma-K factor RskA N-terminal" evidence="10">
    <location>
        <begin position="9"/>
        <end position="55"/>
    </location>
</feature>
<accession>A0A0D1LIX3</accession>
<keyword evidence="3 8" id="KW-0812">Transmembrane</keyword>
<keyword evidence="5 8" id="KW-0805">Transcription regulation</keyword>
<evidence type="ECO:0000256" key="5">
    <source>
        <dbReference type="ARBA" id="ARBA00023015"/>
    </source>
</evidence>
<evidence type="ECO:0000259" key="9">
    <source>
        <dbReference type="Pfam" id="PF10099"/>
    </source>
</evidence>
<evidence type="ECO:0000256" key="1">
    <source>
        <dbReference type="ARBA" id="ARBA00004162"/>
    </source>
</evidence>
<dbReference type="InterPro" id="IPR041916">
    <property type="entry name" value="Anti_sigma_zinc_sf"/>
</dbReference>
<sequence length="228" mass="23873">MSDPSEFELLELAVPYALDAVSDAERAEIERRLVEAPVPVAEAFRNQVAETRETLGTLSAGTAVPPPAALRARVLQGNRRLVREHRWRNAVLAAAAVVAVGGGAFVAGWMLRPPAAPPVAEQVMTAPDVRTVSTVLRSGGTATVVYSRTRGDGMVVFDGVAAPPPGMTYQVWLMQDGVPVSSGPAIRDPRTVTVTNIGRASALGLTVEPLGRAADAPPGDMVGRVVLP</sequence>
<dbReference type="OrthoDB" id="153510at2"/>